<comment type="caution">
    <text evidence="1">The sequence shown here is derived from an EMBL/GenBank/DDBJ whole genome shotgun (WGS) entry which is preliminary data.</text>
</comment>
<accession>A0A016VMD2</accession>
<keyword evidence="2" id="KW-1185">Reference proteome</keyword>
<organism evidence="1 2">
    <name type="scientific">Ancylostoma ceylanicum</name>
    <dbReference type="NCBI Taxonomy" id="53326"/>
    <lineage>
        <taxon>Eukaryota</taxon>
        <taxon>Metazoa</taxon>
        <taxon>Ecdysozoa</taxon>
        <taxon>Nematoda</taxon>
        <taxon>Chromadorea</taxon>
        <taxon>Rhabditida</taxon>
        <taxon>Rhabditina</taxon>
        <taxon>Rhabditomorpha</taxon>
        <taxon>Strongyloidea</taxon>
        <taxon>Ancylostomatidae</taxon>
        <taxon>Ancylostomatinae</taxon>
        <taxon>Ancylostoma</taxon>
    </lineage>
</organism>
<dbReference type="AlphaFoldDB" id="A0A016VMD2"/>
<proteinExistence type="predicted"/>
<reference evidence="2" key="1">
    <citation type="journal article" date="2015" name="Nat. Genet.">
        <title>The genome and transcriptome of the zoonotic hookworm Ancylostoma ceylanicum identify infection-specific gene families.</title>
        <authorList>
            <person name="Schwarz E.M."/>
            <person name="Hu Y."/>
            <person name="Antoshechkin I."/>
            <person name="Miller M.M."/>
            <person name="Sternberg P.W."/>
            <person name="Aroian R.V."/>
        </authorList>
    </citation>
    <scope>NUCLEOTIDE SEQUENCE</scope>
    <source>
        <strain evidence="2">HY135</strain>
    </source>
</reference>
<dbReference type="Proteomes" id="UP000024635">
    <property type="component" value="Unassembled WGS sequence"/>
</dbReference>
<evidence type="ECO:0000313" key="2">
    <source>
        <dbReference type="Proteomes" id="UP000024635"/>
    </source>
</evidence>
<protein>
    <submittedName>
        <fullName evidence="1">Uncharacterized protein</fullName>
    </submittedName>
</protein>
<evidence type="ECO:0000313" key="1">
    <source>
        <dbReference type="EMBL" id="EYC28769.1"/>
    </source>
</evidence>
<sequence length="118" mass="13459">MDSSTCNFPISEPVEISLRLRRWVAAILHEEYSTLRRRAPMLATANRHQHLRPTCLSMRKPTTDRHRWDSRQCWRRPVINIGDDRSPTSAATLHSESMRIGVTVASDGDAGCYSLRGL</sequence>
<dbReference type="EMBL" id="JARK01001343">
    <property type="protein sequence ID" value="EYC28769.1"/>
    <property type="molecule type" value="Genomic_DNA"/>
</dbReference>
<gene>
    <name evidence="1" type="primary">Acey_s0007.g3413</name>
    <name evidence="1" type="ORF">Y032_0007g3413</name>
</gene>
<name>A0A016VMD2_9BILA</name>